<comment type="similarity">
    <text evidence="2">Belongs to the glycosyl hydrolase 81 family.</text>
</comment>
<comment type="catalytic activity">
    <reaction evidence="1">
        <text>Hydrolysis of (1-&gt;3)-beta-D-glucosidic linkages in (1-&gt;3)-beta-D-glucans.</text>
        <dbReference type="EC" id="3.2.1.39"/>
    </reaction>
</comment>
<sequence length="820" mass="89538">MDDTHTSTDRTGLTRRTYLRALVAGGVLTGSGALTASAAEDAAIEQIGAGSIAHVKPEAAGAPPRTVYATDDLDAPYPSNDWWTTLLWRPLSENLWVHPLAARVTETGLALSYPDEWQVRDAPFTSGPRTDDFAEMGPSDERPIDADLTLSHPGVSDGTAARVADYGDWSVTYRRADGAAGIDVTLTQGSPFVYCETANGGVEVGLDGDASVWHERDHVLGVTVDGHHYGLFAPPGGSWDVGDDGTVASDLGGEGYASVALLPEASPKVLNEFRRRAYAFVTDTTVTWEYDADRSVVVTEYDFEVDAKHGDAEETLTALYPHQSRWVREDLTDWSYVSPRGEMSVRAGSGFTTEHPFRGLLPFLPDVADVPNLAAHVDAVESEETLIRDWQGEGTYWTGKNYERLLQLAPIAEQVGDAAAAETFRDAMRDELETWFSAGSDGTVDETDLFWYDDVWGTLNGTPMGFGADADLNDHHFHYGYWVKAAAELARVDPEWAAEGQYGGVVNHLVRDYANPDRNDDRYPFFRNFSPYAGHSWASGSGELPAGCNQESSSEAINAYAALLLWAEATGDEELRDAAVYLYTHEIHAALEYWFDVADENIPDDWGYDYAAIVWGSGYKYATWFNQDAESVHAINYLPVGGHSLYLGWNREAAAANWRELVENDGGDGEFDLGWYTDVLWEFRALSDPDEALSWYENDYTGGDFAESRAHTAHWLYTLDTAGTPDATVSANTPLYAVFNDGQRRTYVAYNFGDDSEAVTFSDGAELDVGPNSIATTTRPVESNPTLSGAFPTVDAEAGGGNGESDDDENGRGQRGGRGD</sequence>
<dbReference type="InterPro" id="IPR006311">
    <property type="entry name" value="TAT_signal"/>
</dbReference>
<feature type="compositionally biased region" description="Polar residues" evidence="9">
    <location>
        <begin position="773"/>
        <end position="787"/>
    </location>
</feature>
<reference evidence="13" key="1">
    <citation type="submission" date="2016-10" db="EMBL/GenBank/DDBJ databases">
        <authorList>
            <person name="Varghese N."/>
            <person name="Submissions S."/>
        </authorList>
    </citation>
    <scope>NUCLEOTIDE SEQUENCE [LARGE SCALE GENOMIC DNA]</scope>
    <source>
        <strain evidence="13">CGMCC 1.8711</strain>
    </source>
</reference>
<dbReference type="Pfam" id="PF03639">
    <property type="entry name" value="Glyco_hydro_81"/>
    <property type="match status" value="1"/>
</dbReference>
<dbReference type="InterPro" id="IPR040720">
    <property type="entry name" value="GH81_C"/>
</dbReference>
<dbReference type="EMBL" id="FOYS01000002">
    <property type="protein sequence ID" value="SFR47474.1"/>
    <property type="molecule type" value="Genomic_DNA"/>
</dbReference>
<keyword evidence="4" id="KW-0378">Hydrolase</keyword>
<dbReference type="AlphaFoldDB" id="A0A1I6GZ37"/>
<dbReference type="OrthoDB" id="166254at2157"/>
<dbReference type="Gene3D" id="2.70.98.30">
    <property type="entry name" value="Golgi alpha-mannosidase II, domain 4"/>
    <property type="match status" value="1"/>
</dbReference>
<keyword evidence="13" id="KW-1185">Reference proteome</keyword>
<evidence type="ECO:0000313" key="12">
    <source>
        <dbReference type="EMBL" id="SFR47474.1"/>
    </source>
</evidence>
<dbReference type="Proteomes" id="UP000243250">
    <property type="component" value="Unassembled WGS sequence"/>
</dbReference>
<feature type="domain" description="Glycosyl hydrolase family 81 N-terminal" evidence="10">
    <location>
        <begin position="71"/>
        <end position="327"/>
    </location>
</feature>
<dbReference type="PANTHER" id="PTHR31983">
    <property type="entry name" value="ENDO-1,3(4)-BETA-GLUCANASE 1"/>
    <property type="match status" value="1"/>
</dbReference>
<evidence type="ECO:0000256" key="5">
    <source>
        <dbReference type="ARBA" id="ARBA00023277"/>
    </source>
</evidence>
<dbReference type="STRING" id="555875.SAMN04488124_1735"/>
<accession>A0A1I6GZ37</accession>
<evidence type="ECO:0000256" key="4">
    <source>
        <dbReference type="ARBA" id="ARBA00022801"/>
    </source>
</evidence>
<dbReference type="RefSeq" id="WP_089879267.1">
    <property type="nucleotide sequence ID" value="NZ_FOYS01000002.1"/>
</dbReference>
<gene>
    <name evidence="12" type="ORF">SAMN04488124_1735</name>
</gene>
<dbReference type="GO" id="GO:0071555">
    <property type="term" value="P:cell wall organization"/>
    <property type="evidence" value="ECO:0007669"/>
    <property type="project" value="UniProtKB-KW"/>
</dbReference>
<evidence type="ECO:0000256" key="9">
    <source>
        <dbReference type="SAM" id="MobiDB-lite"/>
    </source>
</evidence>
<feature type="region of interest" description="Disordered" evidence="9">
    <location>
        <begin position="771"/>
        <end position="820"/>
    </location>
</feature>
<protein>
    <recommendedName>
        <fullName evidence="3">glucan endo-1,3-beta-D-glucosidase</fullName>
        <ecNumber evidence="3">3.2.1.39</ecNumber>
    </recommendedName>
</protein>
<evidence type="ECO:0000256" key="3">
    <source>
        <dbReference type="ARBA" id="ARBA00012780"/>
    </source>
</evidence>
<dbReference type="EC" id="3.2.1.39" evidence="3"/>
<proteinExistence type="inferred from homology"/>
<dbReference type="PROSITE" id="PS52008">
    <property type="entry name" value="GH81"/>
    <property type="match status" value="1"/>
</dbReference>
<keyword evidence="7" id="KW-0961">Cell wall biogenesis/degradation</keyword>
<evidence type="ECO:0000313" key="13">
    <source>
        <dbReference type="Proteomes" id="UP000243250"/>
    </source>
</evidence>
<dbReference type="GO" id="GO:0000272">
    <property type="term" value="P:polysaccharide catabolic process"/>
    <property type="evidence" value="ECO:0007669"/>
    <property type="project" value="UniProtKB-KW"/>
</dbReference>
<keyword evidence="5" id="KW-0119">Carbohydrate metabolism</keyword>
<dbReference type="InterPro" id="IPR005200">
    <property type="entry name" value="Endo-beta-glucanase"/>
</dbReference>
<name>A0A1I6GZ37_9EURY</name>
<evidence type="ECO:0000256" key="6">
    <source>
        <dbReference type="ARBA" id="ARBA00023295"/>
    </source>
</evidence>
<evidence type="ECO:0000256" key="2">
    <source>
        <dbReference type="ARBA" id="ARBA00010730"/>
    </source>
</evidence>
<evidence type="ECO:0000256" key="7">
    <source>
        <dbReference type="ARBA" id="ARBA00023316"/>
    </source>
</evidence>
<keyword evidence="6" id="KW-0326">Glycosidase</keyword>
<dbReference type="GO" id="GO:0052861">
    <property type="term" value="F:endo-1,3(4)-beta-glucanase activity"/>
    <property type="evidence" value="ECO:0007669"/>
    <property type="project" value="InterPro"/>
</dbReference>
<evidence type="ECO:0000256" key="1">
    <source>
        <dbReference type="ARBA" id="ARBA00000382"/>
    </source>
</evidence>
<dbReference type="PANTHER" id="PTHR31983:SF0">
    <property type="entry name" value="GLUCAN ENDO-1,3-BETA-D-GLUCOSIDASE 2"/>
    <property type="match status" value="1"/>
</dbReference>
<dbReference type="GO" id="GO:0042973">
    <property type="term" value="F:glucan endo-1,3-beta-D-glucosidase activity"/>
    <property type="evidence" value="ECO:0007669"/>
    <property type="project" value="UniProtKB-EC"/>
</dbReference>
<evidence type="ECO:0000259" key="11">
    <source>
        <dbReference type="Pfam" id="PF17652"/>
    </source>
</evidence>
<organism evidence="12 13">
    <name type="scientific">Halogeometricum limi</name>
    <dbReference type="NCBI Taxonomy" id="555875"/>
    <lineage>
        <taxon>Archaea</taxon>
        <taxon>Methanobacteriati</taxon>
        <taxon>Methanobacteriota</taxon>
        <taxon>Stenosarchaea group</taxon>
        <taxon>Halobacteria</taxon>
        <taxon>Halobacteriales</taxon>
        <taxon>Haloferacaceae</taxon>
        <taxon>Halogeometricum</taxon>
    </lineage>
</organism>
<evidence type="ECO:0000259" key="10">
    <source>
        <dbReference type="Pfam" id="PF03639"/>
    </source>
</evidence>
<dbReference type="PROSITE" id="PS51318">
    <property type="entry name" value="TAT"/>
    <property type="match status" value="1"/>
</dbReference>
<dbReference type="Pfam" id="PF17652">
    <property type="entry name" value="Glyco_hydro81C"/>
    <property type="match status" value="1"/>
</dbReference>
<dbReference type="InterPro" id="IPR040451">
    <property type="entry name" value="GH81_N"/>
</dbReference>
<evidence type="ECO:0000256" key="8">
    <source>
        <dbReference type="ARBA" id="ARBA00023326"/>
    </source>
</evidence>
<keyword evidence="8" id="KW-0624">Polysaccharide degradation</keyword>
<feature type="domain" description="Glycosyl hydrolase family 81 C-terminal" evidence="11">
    <location>
        <begin position="381"/>
        <end position="699"/>
    </location>
</feature>